<evidence type="ECO:0000313" key="1">
    <source>
        <dbReference type="EMBL" id="KAJ3838958.1"/>
    </source>
</evidence>
<reference evidence="1" key="1">
    <citation type="submission" date="2022-08" db="EMBL/GenBank/DDBJ databases">
        <authorList>
            <consortium name="DOE Joint Genome Institute"/>
            <person name="Min B."/>
            <person name="Riley R."/>
            <person name="Sierra-Patev S."/>
            <person name="Naranjo-Ortiz M."/>
            <person name="Looney B."/>
            <person name="Konkel Z."/>
            <person name="Slot J.C."/>
            <person name="Sakamoto Y."/>
            <person name="Steenwyk J.L."/>
            <person name="Rokas A."/>
            <person name="Carro J."/>
            <person name="Camarero S."/>
            <person name="Ferreira P."/>
            <person name="Molpeceres G."/>
            <person name="Ruiz-Duenas F.J."/>
            <person name="Serrano A."/>
            <person name="Henrissat B."/>
            <person name="Drula E."/>
            <person name="Hughes K.W."/>
            <person name="Mata J.L."/>
            <person name="Ishikawa N.K."/>
            <person name="Vargas-Isla R."/>
            <person name="Ushijima S."/>
            <person name="Smith C.A."/>
            <person name="Ahrendt S."/>
            <person name="Andreopoulos W."/>
            <person name="He G."/>
            <person name="Labutti K."/>
            <person name="Lipzen A."/>
            <person name="Ng V."/>
            <person name="Sandor L."/>
            <person name="Barry K."/>
            <person name="Martinez A.T."/>
            <person name="Xiao Y."/>
            <person name="Gibbons J.G."/>
            <person name="Terashima K."/>
            <person name="Hibbett D.S."/>
            <person name="Grigoriev I.V."/>
        </authorList>
    </citation>
    <scope>NUCLEOTIDE SEQUENCE</scope>
    <source>
        <strain evidence="1">TFB9207</strain>
    </source>
</reference>
<gene>
    <name evidence="1" type="ORF">F5878DRAFT_660713</name>
</gene>
<accession>A0AA38P9S0</accession>
<dbReference type="Proteomes" id="UP001163846">
    <property type="component" value="Unassembled WGS sequence"/>
</dbReference>
<keyword evidence="2" id="KW-1185">Reference proteome</keyword>
<dbReference type="AlphaFoldDB" id="A0AA38P9S0"/>
<protein>
    <submittedName>
        <fullName evidence="1">Uncharacterized protein</fullName>
    </submittedName>
</protein>
<proteinExistence type="predicted"/>
<dbReference type="InterPro" id="IPR021842">
    <property type="entry name" value="DUF3435"/>
</dbReference>
<dbReference type="Pfam" id="PF11917">
    <property type="entry name" value="DUF3435"/>
    <property type="match status" value="1"/>
</dbReference>
<name>A0AA38P9S0_9AGAR</name>
<comment type="caution">
    <text evidence="1">The sequence shown here is derived from an EMBL/GenBank/DDBJ whole genome shotgun (WGS) entry which is preliminary data.</text>
</comment>
<dbReference type="EMBL" id="MU806154">
    <property type="protein sequence ID" value="KAJ3838958.1"/>
    <property type="molecule type" value="Genomic_DNA"/>
</dbReference>
<dbReference type="PANTHER" id="PTHR37535">
    <property type="entry name" value="FLUG DOMAIN PROTEIN"/>
    <property type="match status" value="1"/>
</dbReference>
<sequence length="609" mass="68651">MPLNTSGKKTKAQILQERLKKYPKFKALYEQDLKGPYYKRIAKPTQATHDLVKKYWAEYADEVESKNEKSYAKELTVGSPIPPIEYARGFCVYLCGAVQGRCADSICQATLHSYITTLLACWPRYTGTPIPEEYKLQLMTFVQSSELLNVVPPCLGIRATEPIESDCLHLLVEAIYSPSNLFRTNRMRAQMAFAVLFSVASAARPGADLDDNFNEELKWGDITFHLVPNQHDPTHPRLVVQIYSDSLFITNFGKNDRLVCPVLPLLALAFEDHIFEYQSCIEEFMCPVHPPQRVIKIKPREQLKNQVVLRREVMTDEGYKVSADEALNVSTYRMLLKEISLAAGFKGCLAHACLCSSPNSISEPPIPYDICGLAQDDVALEEIAREMLMCPDSKPKSIMYFNRYSSRTLALDLPGLAQCREQNEELAMQASQDTLALALILVLITHIQSAVAISAKNEAQAPTQLVLEEQQVLLKEPEMVELRREKEVALSRIEILKSELATGGNKEEILSAIDSQRNDTVYVCLASDIFERLMTENYPERQSGSVAPSMLAKRIKEDSVLTASFMELHQNLDDDAEDYCILVNTIITSPEQDCDCESYPNKQPTDDYE</sequence>
<dbReference type="PANTHER" id="PTHR37535:SF3">
    <property type="entry name" value="FLUG DOMAIN-CONTAINING PROTEIN"/>
    <property type="match status" value="1"/>
</dbReference>
<evidence type="ECO:0000313" key="2">
    <source>
        <dbReference type="Proteomes" id="UP001163846"/>
    </source>
</evidence>
<organism evidence="1 2">
    <name type="scientific">Lentinula raphanica</name>
    <dbReference type="NCBI Taxonomy" id="153919"/>
    <lineage>
        <taxon>Eukaryota</taxon>
        <taxon>Fungi</taxon>
        <taxon>Dikarya</taxon>
        <taxon>Basidiomycota</taxon>
        <taxon>Agaricomycotina</taxon>
        <taxon>Agaricomycetes</taxon>
        <taxon>Agaricomycetidae</taxon>
        <taxon>Agaricales</taxon>
        <taxon>Marasmiineae</taxon>
        <taxon>Omphalotaceae</taxon>
        <taxon>Lentinula</taxon>
    </lineage>
</organism>